<dbReference type="WBParaSite" id="ACAC_0000500201-mRNA-1">
    <property type="protein sequence ID" value="ACAC_0000500201-mRNA-1"/>
    <property type="gene ID" value="ACAC_0000500201"/>
</dbReference>
<reference evidence="6" key="1">
    <citation type="submission" date="2012-09" db="EMBL/GenBank/DDBJ databases">
        <authorList>
            <person name="Martin A.A."/>
        </authorList>
    </citation>
    <scope>NUCLEOTIDE SEQUENCE</scope>
</reference>
<dbReference type="STRING" id="6313.A0A0K0D4K7"/>
<dbReference type="GO" id="GO:0070478">
    <property type="term" value="P:nuclear-transcribed mRNA catabolic process, 3'-5' exonucleolytic nonsense-mediated decay"/>
    <property type="evidence" value="ECO:0007669"/>
    <property type="project" value="TreeGrafter"/>
</dbReference>
<name>A0A0K0D4K7_ANGCA</name>
<dbReference type="GO" id="GO:0055087">
    <property type="term" value="C:Ski complex"/>
    <property type="evidence" value="ECO:0007669"/>
    <property type="project" value="TreeGrafter"/>
</dbReference>
<dbReference type="GO" id="GO:0005524">
    <property type="term" value="F:ATP binding"/>
    <property type="evidence" value="ECO:0007669"/>
    <property type="project" value="UniProtKB-KW"/>
</dbReference>
<evidence type="ECO:0000256" key="5">
    <source>
        <dbReference type="ARBA" id="ARBA00047984"/>
    </source>
</evidence>
<keyword evidence="2" id="KW-0378">Hydrolase</keyword>
<protein>
    <submittedName>
        <fullName evidence="7">Endonuclease/exonuclease/phosphatase domain-containing protein</fullName>
    </submittedName>
</protein>
<evidence type="ECO:0000256" key="1">
    <source>
        <dbReference type="ARBA" id="ARBA00022741"/>
    </source>
</evidence>
<evidence type="ECO:0000256" key="4">
    <source>
        <dbReference type="ARBA" id="ARBA00022840"/>
    </source>
</evidence>
<evidence type="ECO:0000256" key="3">
    <source>
        <dbReference type="ARBA" id="ARBA00022806"/>
    </source>
</evidence>
<dbReference type="AlphaFoldDB" id="A0A0K0D4K7"/>
<organism evidence="6 7">
    <name type="scientific">Angiostrongylus cantonensis</name>
    <name type="common">Rat lungworm</name>
    <dbReference type="NCBI Taxonomy" id="6313"/>
    <lineage>
        <taxon>Eukaryota</taxon>
        <taxon>Metazoa</taxon>
        <taxon>Ecdysozoa</taxon>
        <taxon>Nematoda</taxon>
        <taxon>Chromadorea</taxon>
        <taxon>Rhabditida</taxon>
        <taxon>Rhabditina</taxon>
        <taxon>Rhabditomorpha</taxon>
        <taxon>Strongyloidea</taxon>
        <taxon>Metastrongylidae</taxon>
        <taxon>Angiostrongylus</taxon>
    </lineage>
</organism>
<dbReference type="GO" id="GO:0003724">
    <property type="term" value="F:RNA helicase activity"/>
    <property type="evidence" value="ECO:0007669"/>
    <property type="project" value="UniProtKB-EC"/>
</dbReference>
<proteinExistence type="predicted"/>
<dbReference type="PANTHER" id="PTHR12131:SF1">
    <property type="entry name" value="ATP-DEPENDENT RNA HELICASE SUPV3L1, MITOCHONDRIAL-RELATED"/>
    <property type="match status" value="1"/>
</dbReference>
<keyword evidence="6" id="KW-1185">Reference proteome</keyword>
<evidence type="ECO:0000313" key="7">
    <source>
        <dbReference type="WBParaSite" id="ACAC_0000500201-mRNA-1"/>
    </source>
</evidence>
<reference evidence="7" key="2">
    <citation type="submission" date="2017-02" db="UniProtKB">
        <authorList>
            <consortium name="WormBaseParasite"/>
        </authorList>
    </citation>
    <scope>IDENTIFICATION</scope>
</reference>
<dbReference type="GO" id="GO:0016787">
    <property type="term" value="F:hydrolase activity"/>
    <property type="evidence" value="ECO:0007669"/>
    <property type="project" value="UniProtKB-KW"/>
</dbReference>
<dbReference type="Proteomes" id="UP000035642">
    <property type="component" value="Unassembled WGS sequence"/>
</dbReference>
<evidence type="ECO:0000313" key="6">
    <source>
        <dbReference type="Proteomes" id="UP000035642"/>
    </source>
</evidence>
<keyword evidence="1" id="KW-0547">Nucleotide-binding</keyword>
<dbReference type="InterPro" id="IPR050699">
    <property type="entry name" value="RNA-DNA_Helicase"/>
</dbReference>
<sequence>MCCVPSHACHGVDSMIRHASYYTLTVENPMNWTHVIHLKSTERQERLAAEFHRMSNAQRAKPISDHVLKIVHEMDKLTEEWACSGPELVDFAVDIAVTDVELNALLRSFLNLRDELLDPSKHTIRNCMRFQQHMKCLRDRIRVERRVRQLQYSLSANALQLSEEYQNKIAVLKQLGYVDKSGMVTFRGRVACEIHHQIPALPILVVFAPTSYYDEQEVEAFYMNLEKLYREGHTFFKIIIGDFNAKIGPRRTSEERHIGTH</sequence>
<keyword evidence="3" id="KW-0347">Helicase</keyword>
<dbReference type="Gene3D" id="1.10.3380.30">
    <property type="match status" value="1"/>
</dbReference>
<accession>A0A0K0D4K7</accession>
<dbReference type="PANTHER" id="PTHR12131">
    <property type="entry name" value="ATP-DEPENDENT RNA AND DNA HELICASE"/>
    <property type="match status" value="1"/>
</dbReference>
<comment type="catalytic activity">
    <reaction evidence="5">
        <text>ATP + H2O = ADP + phosphate + H(+)</text>
        <dbReference type="Rhea" id="RHEA:13065"/>
        <dbReference type="ChEBI" id="CHEBI:15377"/>
        <dbReference type="ChEBI" id="CHEBI:15378"/>
        <dbReference type="ChEBI" id="CHEBI:30616"/>
        <dbReference type="ChEBI" id="CHEBI:43474"/>
        <dbReference type="ChEBI" id="CHEBI:456216"/>
        <dbReference type="EC" id="3.6.4.13"/>
    </reaction>
</comment>
<keyword evidence="4" id="KW-0067">ATP-binding</keyword>
<evidence type="ECO:0000256" key="2">
    <source>
        <dbReference type="ARBA" id="ARBA00022801"/>
    </source>
</evidence>